<protein>
    <submittedName>
        <fullName evidence="7">DNA oxidative demethylase AlkB</fullName>
        <ecNumber evidence="7">1.14.11.33</ecNumber>
    </submittedName>
</protein>
<proteinExistence type="predicted"/>
<gene>
    <name evidence="7" type="primary">alkB</name>
    <name evidence="7" type="ORF">KIF53_05965</name>
</gene>
<evidence type="ECO:0000256" key="4">
    <source>
        <dbReference type="ARBA" id="ARBA00023002"/>
    </source>
</evidence>
<comment type="cofactor">
    <cofactor evidence="1">
        <name>Fe(2+)</name>
        <dbReference type="ChEBI" id="CHEBI:29033"/>
    </cofactor>
</comment>
<name>A0ABS7FAQ9_9NEIS</name>
<dbReference type="SUPFAM" id="SSF51197">
    <property type="entry name" value="Clavaminate synthase-like"/>
    <property type="match status" value="1"/>
</dbReference>
<dbReference type="InterPro" id="IPR004574">
    <property type="entry name" value="Alkb"/>
</dbReference>
<evidence type="ECO:0000256" key="3">
    <source>
        <dbReference type="ARBA" id="ARBA00022964"/>
    </source>
</evidence>
<evidence type="ECO:0000313" key="8">
    <source>
        <dbReference type="Proteomes" id="UP000711178"/>
    </source>
</evidence>
<comment type="caution">
    <text evidence="7">The sequence shown here is derived from an EMBL/GenBank/DDBJ whole genome shotgun (WGS) entry which is preliminary data.</text>
</comment>
<dbReference type="InterPro" id="IPR037151">
    <property type="entry name" value="AlkB-like_sf"/>
</dbReference>
<dbReference type="Gene3D" id="2.60.120.590">
    <property type="entry name" value="Alpha-ketoglutarate-dependent dioxygenase AlkB-like"/>
    <property type="match status" value="1"/>
</dbReference>
<accession>A0ABS7FAQ9</accession>
<dbReference type="InterPro" id="IPR027450">
    <property type="entry name" value="AlkB-like"/>
</dbReference>
<evidence type="ECO:0000256" key="2">
    <source>
        <dbReference type="ARBA" id="ARBA00022723"/>
    </source>
</evidence>
<dbReference type="PANTHER" id="PTHR16557">
    <property type="entry name" value="ALKYLATED DNA REPAIR PROTEIN ALKB-RELATED"/>
    <property type="match status" value="1"/>
</dbReference>
<keyword evidence="8" id="KW-1185">Reference proteome</keyword>
<evidence type="ECO:0000259" key="6">
    <source>
        <dbReference type="PROSITE" id="PS51471"/>
    </source>
</evidence>
<dbReference type="PANTHER" id="PTHR16557:SF2">
    <property type="entry name" value="NUCLEIC ACID DIOXYGENASE ALKBH1"/>
    <property type="match status" value="1"/>
</dbReference>
<organism evidence="7 8">
    <name type="scientific">Chromobacterium subtsugae</name>
    <dbReference type="NCBI Taxonomy" id="251747"/>
    <lineage>
        <taxon>Bacteria</taxon>
        <taxon>Pseudomonadati</taxon>
        <taxon>Pseudomonadota</taxon>
        <taxon>Betaproteobacteria</taxon>
        <taxon>Neisseriales</taxon>
        <taxon>Chromobacteriaceae</taxon>
        <taxon>Chromobacterium</taxon>
    </lineage>
</organism>
<sequence length="215" mass="22938">MSASLFAPQGEPWAERLSAGAVLLHGWALPQDAELCAEVDAVIGQAPLRGMETPGGQSMSVATSSCGDWGWVSDRGGYRYSASDPQTGQAWPRMPARLLRLAGDAAAAAGFPGFAPDACLINCYQPGARMGLHQDKDERDFSAPIVSVSLGLPAVFLLGGLRRADRALKIALEHGDVLVWGGEDRMRFHGVQPVKPGVHPLLGARRLNLTFRKAR</sequence>
<evidence type="ECO:0000256" key="1">
    <source>
        <dbReference type="ARBA" id="ARBA00001954"/>
    </source>
</evidence>
<dbReference type="RefSeq" id="WP_047238662.1">
    <property type="nucleotide sequence ID" value="NZ_CP142381.1"/>
</dbReference>
<dbReference type="EMBL" id="JAHDTB010000003">
    <property type="protein sequence ID" value="MBW8287175.1"/>
    <property type="molecule type" value="Genomic_DNA"/>
</dbReference>
<evidence type="ECO:0000313" key="7">
    <source>
        <dbReference type="EMBL" id="MBW8287175.1"/>
    </source>
</evidence>
<dbReference type="NCBIfam" id="NF011930">
    <property type="entry name" value="PRK15401.1"/>
    <property type="match status" value="1"/>
</dbReference>
<feature type="domain" description="Fe2OG dioxygenase" evidence="6">
    <location>
        <begin position="115"/>
        <end position="215"/>
    </location>
</feature>
<dbReference type="EC" id="1.14.11.33" evidence="7"/>
<keyword evidence="2" id="KW-0479">Metal-binding</keyword>
<dbReference type="Pfam" id="PF13532">
    <property type="entry name" value="2OG-FeII_Oxy_2"/>
    <property type="match status" value="1"/>
</dbReference>
<dbReference type="GeneID" id="89685143"/>
<evidence type="ECO:0000256" key="5">
    <source>
        <dbReference type="ARBA" id="ARBA00023004"/>
    </source>
</evidence>
<dbReference type="PROSITE" id="PS51471">
    <property type="entry name" value="FE2OG_OXY"/>
    <property type="match status" value="1"/>
</dbReference>
<keyword evidence="3" id="KW-0223">Dioxygenase</keyword>
<dbReference type="Proteomes" id="UP000711178">
    <property type="component" value="Unassembled WGS sequence"/>
</dbReference>
<keyword evidence="4 7" id="KW-0560">Oxidoreductase</keyword>
<dbReference type="GO" id="GO:0035516">
    <property type="term" value="F:broad specificity oxidative DNA demethylase activity"/>
    <property type="evidence" value="ECO:0007669"/>
    <property type="project" value="UniProtKB-EC"/>
</dbReference>
<keyword evidence="5" id="KW-0408">Iron</keyword>
<dbReference type="InterPro" id="IPR005123">
    <property type="entry name" value="Oxoglu/Fe-dep_dioxygenase_dom"/>
</dbReference>
<reference evidence="7 8" key="1">
    <citation type="submission" date="2021-05" db="EMBL/GenBank/DDBJ databases">
        <title>Draft Whole Genome Sequencing Of Biosensor Chromobacterium violaceum Strain CV026 Reveals A Regulatory RNA In Chromobacterium violaceum Phenotype Regulatory Network.</title>
        <authorList>
            <person name="Hong K.W."/>
            <person name="Chan K.G."/>
            <person name="Chang C.-Y."/>
        </authorList>
    </citation>
    <scope>NUCLEOTIDE SEQUENCE [LARGE SCALE GENOMIC DNA]</scope>
    <source>
        <strain evidence="7 8">ATCC 31532</strain>
    </source>
</reference>